<evidence type="ECO:0000313" key="2">
    <source>
        <dbReference type="EMBL" id="EEF29915.1"/>
    </source>
</evidence>
<evidence type="ECO:0000313" key="3">
    <source>
        <dbReference type="Proteomes" id="UP000008311"/>
    </source>
</evidence>
<proteinExistence type="predicted"/>
<evidence type="ECO:0000256" key="1">
    <source>
        <dbReference type="SAM" id="SignalP"/>
    </source>
</evidence>
<feature type="signal peptide" evidence="1">
    <location>
        <begin position="1"/>
        <end position="27"/>
    </location>
</feature>
<keyword evidence="3" id="KW-1185">Reference proteome</keyword>
<dbReference type="Proteomes" id="UP000008311">
    <property type="component" value="Unassembled WGS sequence"/>
</dbReference>
<protein>
    <recommendedName>
        <fullName evidence="4">Prolamin-like domain-containing protein</fullName>
    </recommendedName>
</protein>
<dbReference type="EMBL" id="EQ974384">
    <property type="protein sequence ID" value="EEF29915.1"/>
    <property type="molecule type" value="Genomic_DNA"/>
</dbReference>
<feature type="chain" id="PRO_5002889923" description="Prolamin-like domain-containing protein" evidence="1">
    <location>
        <begin position="28"/>
        <end position="79"/>
    </location>
</feature>
<evidence type="ECO:0008006" key="4">
    <source>
        <dbReference type="Google" id="ProtNLM"/>
    </source>
</evidence>
<keyword evidence="1" id="KW-0732">Signal</keyword>
<reference evidence="3" key="1">
    <citation type="journal article" date="2010" name="Nat. Biotechnol.">
        <title>Draft genome sequence of the oilseed species Ricinus communis.</title>
        <authorList>
            <person name="Chan A.P."/>
            <person name="Crabtree J."/>
            <person name="Zhao Q."/>
            <person name="Lorenzi H."/>
            <person name="Orvis J."/>
            <person name="Puiu D."/>
            <person name="Melake-Berhan A."/>
            <person name="Jones K.M."/>
            <person name="Redman J."/>
            <person name="Chen G."/>
            <person name="Cahoon E.B."/>
            <person name="Gedil M."/>
            <person name="Stanke M."/>
            <person name="Haas B.J."/>
            <person name="Wortman J.R."/>
            <person name="Fraser-Liggett C.M."/>
            <person name="Ravel J."/>
            <person name="Rabinowicz P.D."/>
        </authorList>
    </citation>
    <scope>NUCLEOTIDE SEQUENCE [LARGE SCALE GENOMIC DNA]</scope>
    <source>
        <strain evidence="3">cv. Hale</strain>
    </source>
</reference>
<gene>
    <name evidence="2" type="ORF">RCOM_0284410</name>
</gene>
<sequence>MEGRTILVYVLIVGMIFMASSPGVAEAMVSIIMNPCELSKCIEACKNLLHDKFLSASCYQGTALIWHQYHIDNNKSFPE</sequence>
<organism evidence="2 3">
    <name type="scientific">Ricinus communis</name>
    <name type="common">Castor bean</name>
    <dbReference type="NCBI Taxonomy" id="3988"/>
    <lineage>
        <taxon>Eukaryota</taxon>
        <taxon>Viridiplantae</taxon>
        <taxon>Streptophyta</taxon>
        <taxon>Embryophyta</taxon>
        <taxon>Tracheophyta</taxon>
        <taxon>Spermatophyta</taxon>
        <taxon>Magnoliopsida</taxon>
        <taxon>eudicotyledons</taxon>
        <taxon>Gunneridae</taxon>
        <taxon>Pentapetalae</taxon>
        <taxon>rosids</taxon>
        <taxon>fabids</taxon>
        <taxon>Malpighiales</taxon>
        <taxon>Euphorbiaceae</taxon>
        <taxon>Acalyphoideae</taxon>
        <taxon>Acalypheae</taxon>
        <taxon>Ricinus</taxon>
    </lineage>
</organism>
<dbReference type="AlphaFoldDB" id="B9T2J0"/>
<dbReference type="InParanoid" id="B9T2J0"/>
<name>B9T2J0_RICCO</name>
<accession>B9T2J0</accession>